<evidence type="ECO:0000313" key="2">
    <source>
        <dbReference type="Proteomes" id="UP000017820"/>
    </source>
</evidence>
<sequence>MANVTPEEYVGRLVGIAKKLIDENQFGPIEIIKYLRLEENCSLGQAKEVFVIAEHDETLGQYQKRVVAPLMEEF</sequence>
<reference evidence="1 2" key="1">
    <citation type="submission" date="2013-07" db="EMBL/GenBank/DDBJ databases">
        <title>Draft genome sequence of Pseudoalteromonas luteoviolacea 2ta16.</title>
        <authorList>
            <person name="Allen E.E."/>
            <person name="Azam F."/>
            <person name="Podell S."/>
        </authorList>
    </citation>
    <scope>NUCLEOTIDE SEQUENCE [LARGE SCALE GENOMIC DNA]</scope>
    <source>
        <strain evidence="1 2">2ta16</strain>
    </source>
</reference>
<evidence type="ECO:0000313" key="1">
    <source>
        <dbReference type="EMBL" id="ESP91510.1"/>
    </source>
</evidence>
<protein>
    <submittedName>
        <fullName evidence="1">Uncharacterized protein</fullName>
    </submittedName>
</protein>
<dbReference type="EMBL" id="AUSV01000113">
    <property type="protein sequence ID" value="ESP91510.1"/>
    <property type="molecule type" value="Genomic_DNA"/>
</dbReference>
<gene>
    <name evidence="1" type="ORF">PL2TA16_00309</name>
</gene>
<dbReference type="AlphaFoldDB" id="V4HL12"/>
<dbReference type="Proteomes" id="UP000017820">
    <property type="component" value="Unassembled WGS sequence"/>
</dbReference>
<dbReference type="GeneID" id="29919825"/>
<comment type="caution">
    <text evidence="1">The sequence shown here is derived from an EMBL/GenBank/DDBJ whole genome shotgun (WGS) entry which is preliminary data.</text>
</comment>
<accession>V4HL12</accession>
<organism evidence="1 2">
    <name type="scientific">Pseudoalteromonas luteoviolacea (strain 2ta16)</name>
    <dbReference type="NCBI Taxonomy" id="1353533"/>
    <lineage>
        <taxon>Bacteria</taxon>
        <taxon>Pseudomonadati</taxon>
        <taxon>Pseudomonadota</taxon>
        <taxon>Gammaproteobacteria</taxon>
        <taxon>Alteromonadales</taxon>
        <taxon>Pseudoalteromonadaceae</taxon>
        <taxon>Pseudoalteromonas</taxon>
    </lineage>
</organism>
<dbReference type="RefSeq" id="WP_023401112.1">
    <property type="nucleotide sequence ID" value="NZ_AUSV01000113.1"/>
</dbReference>
<name>V4HL12_PSEL2</name>
<proteinExistence type="predicted"/>
<dbReference type="PATRIC" id="fig|1353533.3.peg.4267"/>